<dbReference type="SUPFAM" id="SSF144232">
    <property type="entry name" value="HIT/MYND zinc finger-like"/>
    <property type="match status" value="1"/>
</dbReference>
<dbReference type="AlphaFoldDB" id="A0A166NSG2"/>
<evidence type="ECO:0000256" key="4">
    <source>
        <dbReference type="PROSITE-ProRule" id="PRU00134"/>
    </source>
</evidence>
<dbReference type="Pfam" id="PF01753">
    <property type="entry name" value="zf-MYND"/>
    <property type="match status" value="1"/>
</dbReference>
<keyword evidence="3" id="KW-0862">Zinc</keyword>
<evidence type="ECO:0000259" key="5">
    <source>
        <dbReference type="PROSITE" id="PS50865"/>
    </source>
</evidence>
<evidence type="ECO:0000256" key="3">
    <source>
        <dbReference type="ARBA" id="ARBA00022833"/>
    </source>
</evidence>
<dbReference type="PROSITE" id="PS50865">
    <property type="entry name" value="ZF_MYND_2"/>
    <property type="match status" value="1"/>
</dbReference>
<protein>
    <recommendedName>
        <fullName evidence="5">MYND-type domain-containing protein</fullName>
    </recommendedName>
</protein>
<dbReference type="GO" id="GO:0008270">
    <property type="term" value="F:zinc ion binding"/>
    <property type="evidence" value="ECO:0007669"/>
    <property type="project" value="UniProtKB-KW"/>
</dbReference>
<dbReference type="STRING" id="436010.A0A166NSG2"/>
<gene>
    <name evidence="6" type="ORF">FIBSPDRAFT_783299</name>
</gene>
<dbReference type="Gene3D" id="6.10.140.2220">
    <property type="match status" value="1"/>
</dbReference>
<name>A0A166NSG2_9AGAM</name>
<organism evidence="6 7">
    <name type="scientific">Athelia psychrophila</name>
    <dbReference type="NCBI Taxonomy" id="1759441"/>
    <lineage>
        <taxon>Eukaryota</taxon>
        <taxon>Fungi</taxon>
        <taxon>Dikarya</taxon>
        <taxon>Basidiomycota</taxon>
        <taxon>Agaricomycotina</taxon>
        <taxon>Agaricomycetes</taxon>
        <taxon>Agaricomycetidae</taxon>
        <taxon>Atheliales</taxon>
        <taxon>Atheliaceae</taxon>
        <taxon>Athelia</taxon>
    </lineage>
</organism>
<keyword evidence="2 4" id="KW-0863">Zinc-finger</keyword>
<dbReference type="InterPro" id="IPR002893">
    <property type="entry name" value="Znf_MYND"/>
</dbReference>
<sequence>MKTYGENEGILEKLEGLGVLRRTGNSRHQGFADFPVVELCLEEADLVHACAAHVEEYGPLNGQMEVAGGSRVQRCVQCKQVYYCNQECQKRHWPIHKKDCRIAQRSPSEGFALIENRRRAGMQSYLSESGFQVLNV</sequence>
<reference evidence="6 7" key="1">
    <citation type="journal article" date="2016" name="Mol. Biol. Evol.">
        <title>Comparative Genomics of Early-Diverging Mushroom-Forming Fungi Provides Insights into the Origins of Lignocellulose Decay Capabilities.</title>
        <authorList>
            <person name="Nagy L.G."/>
            <person name="Riley R."/>
            <person name="Tritt A."/>
            <person name="Adam C."/>
            <person name="Daum C."/>
            <person name="Floudas D."/>
            <person name="Sun H."/>
            <person name="Yadav J.S."/>
            <person name="Pangilinan J."/>
            <person name="Larsson K.H."/>
            <person name="Matsuura K."/>
            <person name="Barry K."/>
            <person name="Labutti K."/>
            <person name="Kuo R."/>
            <person name="Ohm R.A."/>
            <person name="Bhattacharya S.S."/>
            <person name="Shirouzu T."/>
            <person name="Yoshinaga Y."/>
            <person name="Martin F.M."/>
            <person name="Grigoriev I.V."/>
            <person name="Hibbett D.S."/>
        </authorList>
    </citation>
    <scope>NUCLEOTIDE SEQUENCE [LARGE SCALE GENOMIC DNA]</scope>
    <source>
        <strain evidence="6 7">CBS 109695</strain>
    </source>
</reference>
<keyword evidence="1" id="KW-0479">Metal-binding</keyword>
<evidence type="ECO:0000256" key="1">
    <source>
        <dbReference type="ARBA" id="ARBA00022723"/>
    </source>
</evidence>
<dbReference type="OrthoDB" id="3149405at2759"/>
<dbReference type="EMBL" id="KV417521">
    <property type="protein sequence ID" value="KZP25330.1"/>
    <property type="molecule type" value="Genomic_DNA"/>
</dbReference>
<dbReference type="Proteomes" id="UP000076532">
    <property type="component" value="Unassembled WGS sequence"/>
</dbReference>
<evidence type="ECO:0000313" key="7">
    <source>
        <dbReference type="Proteomes" id="UP000076532"/>
    </source>
</evidence>
<accession>A0A166NSG2</accession>
<evidence type="ECO:0000313" key="6">
    <source>
        <dbReference type="EMBL" id="KZP25330.1"/>
    </source>
</evidence>
<keyword evidence="7" id="KW-1185">Reference proteome</keyword>
<feature type="domain" description="MYND-type" evidence="5">
    <location>
        <begin position="47"/>
        <end position="100"/>
    </location>
</feature>
<evidence type="ECO:0000256" key="2">
    <source>
        <dbReference type="ARBA" id="ARBA00022771"/>
    </source>
</evidence>
<proteinExistence type="predicted"/>